<evidence type="ECO:0000259" key="9">
    <source>
        <dbReference type="PROSITE" id="PS50113"/>
    </source>
</evidence>
<feature type="domain" description="PAS" evidence="8">
    <location>
        <begin position="535"/>
        <end position="586"/>
    </location>
</feature>
<dbReference type="InterPro" id="IPR035965">
    <property type="entry name" value="PAS-like_dom_sf"/>
</dbReference>
<dbReference type="CDD" id="cd00130">
    <property type="entry name" value="PAS"/>
    <property type="match status" value="3"/>
</dbReference>
<evidence type="ECO:0000256" key="3">
    <source>
        <dbReference type="ARBA" id="ARBA00022553"/>
    </source>
</evidence>
<dbReference type="PROSITE" id="PS50109">
    <property type="entry name" value="HIS_KIN"/>
    <property type="match status" value="1"/>
</dbReference>
<feature type="domain" description="PAC" evidence="9">
    <location>
        <begin position="246"/>
        <end position="298"/>
    </location>
</feature>
<dbReference type="Pfam" id="PF08447">
    <property type="entry name" value="PAS_3"/>
    <property type="match status" value="2"/>
</dbReference>
<keyword evidence="11" id="KW-1185">Reference proteome</keyword>
<dbReference type="InterPro" id="IPR036097">
    <property type="entry name" value="HisK_dim/P_sf"/>
</dbReference>
<dbReference type="InterPro" id="IPR050736">
    <property type="entry name" value="Sensor_HK_Regulatory"/>
</dbReference>
<geneLocation type="plasmid" evidence="10">
    <name>unnamed</name>
</geneLocation>
<keyword evidence="10" id="KW-0614">Plasmid</keyword>
<dbReference type="PRINTS" id="PR00344">
    <property type="entry name" value="BCTRLSENSOR"/>
</dbReference>
<dbReference type="InterPro" id="IPR003661">
    <property type="entry name" value="HisK_dim/P_dom"/>
</dbReference>
<dbReference type="SUPFAM" id="SSF47384">
    <property type="entry name" value="Homodimeric domain of signal transducing histidine kinase"/>
    <property type="match status" value="1"/>
</dbReference>
<protein>
    <recommendedName>
        <fullName evidence="2">histidine kinase</fullName>
        <ecNumber evidence="2">2.7.13.3</ecNumber>
    </recommendedName>
</protein>
<evidence type="ECO:0000256" key="5">
    <source>
        <dbReference type="ARBA" id="ARBA00022777"/>
    </source>
</evidence>
<dbReference type="EC" id="2.7.13.3" evidence="2"/>
<dbReference type="RefSeq" id="WP_322463879.1">
    <property type="nucleotide sequence ID" value="NZ_JAXOJX010000001.1"/>
</dbReference>
<gene>
    <name evidence="10" type="ORF">SM757_01105</name>
</gene>
<evidence type="ECO:0000259" key="8">
    <source>
        <dbReference type="PROSITE" id="PS50112"/>
    </source>
</evidence>
<dbReference type="SMART" id="SM00388">
    <property type="entry name" value="HisKA"/>
    <property type="match status" value="1"/>
</dbReference>
<dbReference type="InterPro" id="IPR013656">
    <property type="entry name" value="PAS_4"/>
</dbReference>
<dbReference type="SMART" id="SM00091">
    <property type="entry name" value="PAS"/>
    <property type="match status" value="4"/>
</dbReference>
<dbReference type="SMART" id="SM00086">
    <property type="entry name" value="PAC"/>
    <property type="match status" value="2"/>
</dbReference>
<dbReference type="InterPro" id="IPR003594">
    <property type="entry name" value="HATPase_dom"/>
</dbReference>
<dbReference type="Gene3D" id="2.10.70.100">
    <property type="match status" value="1"/>
</dbReference>
<dbReference type="SUPFAM" id="SSF55781">
    <property type="entry name" value="GAF domain-like"/>
    <property type="match status" value="1"/>
</dbReference>
<dbReference type="EMBL" id="JAXOJX010000001">
    <property type="protein sequence ID" value="MDZ5455162.1"/>
    <property type="molecule type" value="Genomic_DNA"/>
</dbReference>
<dbReference type="InterPro" id="IPR000014">
    <property type="entry name" value="PAS"/>
</dbReference>
<feature type="domain" description="Histidine kinase" evidence="7">
    <location>
        <begin position="668"/>
        <end position="886"/>
    </location>
</feature>
<comment type="catalytic activity">
    <reaction evidence="1">
        <text>ATP + protein L-histidine = ADP + protein N-phospho-L-histidine.</text>
        <dbReference type="EC" id="2.7.13.3"/>
    </reaction>
</comment>
<dbReference type="Pfam" id="PF00512">
    <property type="entry name" value="HisKA"/>
    <property type="match status" value="1"/>
</dbReference>
<dbReference type="Gene3D" id="1.10.287.130">
    <property type="match status" value="1"/>
</dbReference>
<dbReference type="SMART" id="SM00387">
    <property type="entry name" value="HATPase_c"/>
    <property type="match status" value="1"/>
</dbReference>
<keyword evidence="5" id="KW-0418">Kinase</keyword>
<dbReference type="PROSITE" id="PS50113">
    <property type="entry name" value="PAC"/>
    <property type="match status" value="2"/>
</dbReference>
<feature type="domain" description="PAS" evidence="8">
    <location>
        <begin position="409"/>
        <end position="479"/>
    </location>
</feature>
<dbReference type="Pfam" id="PF08448">
    <property type="entry name" value="PAS_4"/>
    <property type="match status" value="2"/>
</dbReference>
<evidence type="ECO:0000256" key="2">
    <source>
        <dbReference type="ARBA" id="ARBA00012438"/>
    </source>
</evidence>
<feature type="domain" description="PAS" evidence="8">
    <location>
        <begin position="299"/>
        <end position="369"/>
    </location>
</feature>
<keyword evidence="6" id="KW-0902">Two-component regulatory system</keyword>
<dbReference type="Gene3D" id="3.30.565.10">
    <property type="entry name" value="Histidine kinase-like ATPase, C-terminal domain"/>
    <property type="match status" value="1"/>
</dbReference>
<feature type="domain" description="PAC" evidence="9">
    <location>
        <begin position="482"/>
        <end position="534"/>
    </location>
</feature>
<dbReference type="Gene3D" id="3.30.450.40">
    <property type="match status" value="1"/>
</dbReference>
<reference evidence="10 11" key="1">
    <citation type="submission" date="2023-11" db="EMBL/GenBank/DDBJ databases">
        <title>Draft genome of Azohydromonas lata strain H1 (DSM1123), a polyhydroxyalkanoate producer.</title>
        <authorList>
            <person name="Traversa D."/>
            <person name="D'Addabbo P."/>
            <person name="Pazzani C."/>
            <person name="Manzari C."/>
            <person name="Chiara M."/>
            <person name="Scrascia M."/>
        </authorList>
    </citation>
    <scope>NUCLEOTIDE SEQUENCE [LARGE SCALE GENOMIC DNA]</scope>
    <source>
        <strain evidence="10 11">H1</strain>
        <plasmid evidence="10">unnamed</plasmid>
    </source>
</reference>
<dbReference type="SUPFAM" id="SSF55785">
    <property type="entry name" value="PYP-like sensor domain (PAS domain)"/>
    <property type="match status" value="4"/>
</dbReference>
<dbReference type="InterPro" id="IPR004358">
    <property type="entry name" value="Sig_transdc_His_kin-like_C"/>
</dbReference>
<evidence type="ECO:0000256" key="6">
    <source>
        <dbReference type="ARBA" id="ARBA00023012"/>
    </source>
</evidence>
<dbReference type="InterPro" id="IPR029016">
    <property type="entry name" value="GAF-like_dom_sf"/>
</dbReference>
<dbReference type="InterPro" id="IPR005467">
    <property type="entry name" value="His_kinase_dom"/>
</dbReference>
<evidence type="ECO:0000313" key="11">
    <source>
        <dbReference type="Proteomes" id="UP001293718"/>
    </source>
</evidence>
<dbReference type="InterPro" id="IPR000700">
    <property type="entry name" value="PAS-assoc_C"/>
</dbReference>
<evidence type="ECO:0000256" key="4">
    <source>
        <dbReference type="ARBA" id="ARBA00022679"/>
    </source>
</evidence>
<dbReference type="Pfam" id="PF02518">
    <property type="entry name" value="HATPase_c"/>
    <property type="match status" value="1"/>
</dbReference>
<dbReference type="PANTHER" id="PTHR43711:SF26">
    <property type="entry name" value="SENSOR HISTIDINE KINASE RCSC"/>
    <property type="match status" value="1"/>
</dbReference>
<dbReference type="NCBIfam" id="TIGR00229">
    <property type="entry name" value="sensory_box"/>
    <property type="match status" value="2"/>
</dbReference>
<evidence type="ECO:0000256" key="1">
    <source>
        <dbReference type="ARBA" id="ARBA00000085"/>
    </source>
</evidence>
<keyword evidence="3" id="KW-0597">Phosphoprotein</keyword>
<organism evidence="10 11">
    <name type="scientific">Azohydromonas lata</name>
    <dbReference type="NCBI Taxonomy" id="45677"/>
    <lineage>
        <taxon>Bacteria</taxon>
        <taxon>Pseudomonadati</taxon>
        <taxon>Pseudomonadota</taxon>
        <taxon>Betaproteobacteria</taxon>
        <taxon>Burkholderiales</taxon>
        <taxon>Sphaerotilaceae</taxon>
        <taxon>Azohydromonas</taxon>
    </lineage>
</organism>
<dbReference type="InterPro" id="IPR001610">
    <property type="entry name" value="PAC"/>
</dbReference>
<dbReference type="InterPro" id="IPR013655">
    <property type="entry name" value="PAS_fold_3"/>
</dbReference>
<keyword evidence="4" id="KW-0808">Transferase</keyword>
<evidence type="ECO:0000259" key="7">
    <source>
        <dbReference type="PROSITE" id="PS50109"/>
    </source>
</evidence>
<accession>A0ABU5I7U9</accession>
<name>A0ABU5I7U9_9BURK</name>
<dbReference type="Proteomes" id="UP001293718">
    <property type="component" value="Unassembled WGS sequence"/>
</dbReference>
<evidence type="ECO:0000313" key="10">
    <source>
        <dbReference type="EMBL" id="MDZ5455162.1"/>
    </source>
</evidence>
<proteinExistence type="predicted"/>
<dbReference type="CDD" id="cd00082">
    <property type="entry name" value="HisKA"/>
    <property type="match status" value="1"/>
</dbReference>
<sequence>MALLATAPEPEYDDLVRVTARLCGTASAALTLVDGERTWVKACFGAVMPEVAHGVSLYAQAIAGSGLFVLEDARLDTRWRDTLLVKEAPHIAFYACMPLVLEGGERVGLLEIFDSVSRHLDAEAADLLRLQARQAVCLLQARLDRRRYQETSQRLEELQAVSHVGTRALELASQRLRLACRLGRLSAWDFDVLQQALHWDEELFHIFGFDVHQQPDVAQVFEHFAPPDRELLRAAFESCCRDAQPYDLVLRMTNTRGEALWTRSIGEAVRDAEGRVVRVQGAFQDITQQVHAVEERNRVGRQLEATLERMSDGFYLLDRDWRMLYFNAAAEQVLAKPRAAVLGRRVWEVFAGIVGSELERTYRDVMASGRTARLEYYYLRQDRWYDVTAYPSDEGMAVYFRDITERRAEIETWRLLAEAMPLIVWTARTDGQVDYVSPALSCYAGLPGERLLSEGFDALVHMQDRACARDAWNRAVQTGQPLEVEMRLRRADGVYRWHLARAVLVSTEKCGTRKWYGSSIDIDDNKRLEQSARALARRLESTMESITDGIFALDREWRFTLLNRQAEVMLKRPRDELLGRNIWREFPQAAGSEFQRQYEQCLASGRIVRFEEPFAPLGAHFEITAYPAEEGLTVFFRDVTQLKQAQSDRAAREAAEQANQAKSRFLTHISHELRTPLNAIMGFAQLMQLDAQTPLAPNHVEWVRKIHAAGEHLLAMISEMLDLARIEARGIELRLELLDIHAVATASLDVMEPQAAAAGVLLTNDVPIGLPAVQADALRLRQVLLNLVSNAVKYNRRGGWVRVSAQVVGDRLRLDVEDTGQGLSDEQLEQLFQPFKRLGAERSKVEGTGIGLVIARRLAQLMHGDLRAARGAAGGSVFTLELPIGEAAADPDQSPTG</sequence>
<dbReference type="Gene3D" id="3.30.450.20">
    <property type="entry name" value="PAS domain"/>
    <property type="match status" value="4"/>
</dbReference>
<dbReference type="SUPFAM" id="SSF55874">
    <property type="entry name" value="ATPase domain of HSP90 chaperone/DNA topoisomerase II/histidine kinase"/>
    <property type="match status" value="1"/>
</dbReference>
<dbReference type="PANTHER" id="PTHR43711">
    <property type="entry name" value="TWO-COMPONENT HISTIDINE KINASE"/>
    <property type="match status" value="1"/>
</dbReference>
<dbReference type="PROSITE" id="PS50112">
    <property type="entry name" value="PAS"/>
    <property type="match status" value="3"/>
</dbReference>
<dbReference type="InterPro" id="IPR036890">
    <property type="entry name" value="HATPase_C_sf"/>
</dbReference>
<comment type="caution">
    <text evidence="10">The sequence shown here is derived from an EMBL/GenBank/DDBJ whole genome shotgun (WGS) entry which is preliminary data.</text>
</comment>